<comment type="caution">
    <text evidence="3">The sequence shown here is derived from an EMBL/GenBank/DDBJ whole genome shotgun (WGS) entry which is preliminary data.</text>
</comment>
<dbReference type="SMART" id="SM01100">
    <property type="entry name" value="CRAL_TRIO_N"/>
    <property type="match status" value="2"/>
</dbReference>
<dbReference type="SUPFAM" id="SSF46938">
    <property type="entry name" value="CRAL/TRIO N-terminal domain"/>
    <property type="match status" value="2"/>
</dbReference>
<feature type="region of interest" description="Disordered" evidence="1">
    <location>
        <begin position="312"/>
        <end position="358"/>
    </location>
</feature>
<dbReference type="PANTHER" id="PTHR10174">
    <property type="entry name" value="ALPHA-TOCOPHEROL TRANSFER PROTEIN-RELATED"/>
    <property type="match status" value="1"/>
</dbReference>
<dbReference type="InterPro" id="IPR001251">
    <property type="entry name" value="CRAL-TRIO_dom"/>
</dbReference>
<feature type="compositionally biased region" description="Basic and acidic residues" evidence="1">
    <location>
        <begin position="321"/>
        <end position="358"/>
    </location>
</feature>
<feature type="domain" description="CRAL-TRIO" evidence="2">
    <location>
        <begin position="496"/>
        <end position="662"/>
    </location>
</feature>
<evidence type="ECO:0000259" key="2">
    <source>
        <dbReference type="PROSITE" id="PS50191"/>
    </source>
</evidence>
<dbReference type="AlphaFoldDB" id="A0AAD9RHT1"/>
<dbReference type="PROSITE" id="PS50191">
    <property type="entry name" value="CRAL_TRIO"/>
    <property type="match status" value="2"/>
</dbReference>
<dbReference type="Gene3D" id="1.10.8.20">
    <property type="entry name" value="N-terminal domain of phosphatidylinositol transfer protein sec14p"/>
    <property type="match status" value="2"/>
</dbReference>
<dbReference type="PRINTS" id="PR00180">
    <property type="entry name" value="CRETINALDHBP"/>
</dbReference>
<dbReference type="InterPro" id="IPR036273">
    <property type="entry name" value="CRAL/TRIO_N_dom_sf"/>
</dbReference>
<accession>A0AAD9RHT1</accession>
<proteinExistence type="predicted"/>
<dbReference type="Pfam" id="PF00650">
    <property type="entry name" value="CRAL_TRIO"/>
    <property type="match status" value="2"/>
</dbReference>
<dbReference type="GO" id="GO:1902936">
    <property type="term" value="F:phosphatidylinositol bisphosphate binding"/>
    <property type="evidence" value="ECO:0007669"/>
    <property type="project" value="TreeGrafter"/>
</dbReference>
<dbReference type="CDD" id="cd00170">
    <property type="entry name" value="SEC14"/>
    <property type="match status" value="2"/>
</dbReference>
<evidence type="ECO:0000256" key="1">
    <source>
        <dbReference type="SAM" id="MobiDB-lite"/>
    </source>
</evidence>
<dbReference type="EMBL" id="JAIFRP010000062">
    <property type="protein sequence ID" value="KAK2580019.1"/>
    <property type="molecule type" value="Genomic_DNA"/>
</dbReference>
<keyword evidence="4" id="KW-1185">Reference proteome</keyword>
<dbReference type="GO" id="GO:0016020">
    <property type="term" value="C:membrane"/>
    <property type="evidence" value="ECO:0007669"/>
    <property type="project" value="TreeGrafter"/>
</dbReference>
<dbReference type="PANTHER" id="PTHR10174:SF220">
    <property type="entry name" value="LD41874P"/>
    <property type="match status" value="1"/>
</dbReference>
<evidence type="ECO:0000313" key="4">
    <source>
        <dbReference type="Proteomes" id="UP001258017"/>
    </source>
</evidence>
<dbReference type="SUPFAM" id="SSF52087">
    <property type="entry name" value="CRAL/TRIO domain"/>
    <property type="match status" value="2"/>
</dbReference>
<evidence type="ECO:0000313" key="3">
    <source>
        <dbReference type="EMBL" id="KAK2580019.1"/>
    </source>
</evidence>
<sequence>MSFELEDGPISPETKALAVKELRETEENVKNGIEALKKILEEDRSLYFRTDDEFLIIFLRPCKYYAQSAYELMKRVAEFKQKNASLLDNLMPADEKEAILEHNVVNVLKDRDDKRRRVLLVNVGKSWDPSKVSADQMFRLFYLIHDVAILEPETQVHGTVVIMDFDGLSMKQVMGLTPSFSMRLLSFIQDALPLRLKEVHIVKQPFLFNMVWQMFKPFVREKLKKRMFFHGSKMSSLHAHIAPSHLPKNYGGQLPEIDYTSADWYPTLIKYEEKIKEWNSYGVTGKSLGLWSGPRETVGSTLSLASRRSAPKELGSLDHSGSQDHSEITERGLADRATMERSTADSAKKEEDETRNELRDEVLTVPRNELREEALSKEPCNHGLTKLSQKSIAEKLKTLPKLTMDGYVLDLEITLDDKFEEKARKELRETPEVVAEALVAIKELIKEDRGLVAPDYDEFYVRFLRPCKWYPKSAFHLIQRFFRFRANYPNVSRNLTPAGLKNLFSSDVLIPLPKRCINDCRILVIYSGYKWKPKEVSLEDILKGVMIIMEGALAEPKTQIAGVQVIIDMEGLSLSQVTYFTPRFAAMVTEWVQRCLPCRLKNIHVINQPFIFNMVFAIFKPFLSEKLRKRIHFHGANRQNLLASIGAESLPKKYGGELNLSEKPIGEKLWKYFCYFQEEFEEALKYGYVTKE</sequence>
<dbReference type="InterPro" id="IPR011074">
    <property type="entry name" value="CRAL/TRIO_N_dom"/>
</dbReference>
<reference evidence="3" key="2">
    <citation type="journal article" date="2023" name="Commun. Biol.">
        <title>Intrasexual cuticular hydrocarbon dimorphism in a wasp sheds light on hydrocarbon biosynthesis genes in Hymenoptera.</title>
        <authorList>
            <person name="Moris V.C."/>
            <person name="Podsiadlowski L."/>
            <person name="Martin S."/>
            <person name="Oeyen J.P."/>
            <person name="Donath A."/>
            <person name="Petersen M."/>
            <person name="Wilbrandt J."/>
            <person name="Misof B."/>
            <person name="Liedtke D."/>
            <person name="Thamm M."/>
            <person name="Scheiner R."/>
            <person name="Schmitt T."/>
            <person name="Niehuis O."/>
        </authorList>
    </citation>
    <scope>NUCLEOTIDE SEQUENCE</scope>
    <source>
        <strain evidence="3">GBR_01_08_01A</strain>
    </source>
</reference>
<gene>
    <name evidence="3" type="ORF">KPH14_012308</name>
</gene>
<reference evidence="3" key="1">
    <citation type="submission" date="2021-08" db="EMBL/GenBank/DDBJ databases">
        <authorList>
            <person name="Misof B."/>
            <person name="Oliver O."/>
            <person name="Podsiadlowski L."/>
            <person name="Donath A."/>
            <person name="Peters R."/>
            <person name="Mayer C."/>
            <person name="Rust J."/>
            <person name="Gunkel S."/>
            <person name="Lesny P."/>
            <person name="Martin S."/>
            <person name="Oeyen J.P."/>
            <person name="Petersen M."/>
            <person name="Panagiotis P."/>
            <person name="Wilbrandt J."/>
            <person name="Tanja T."/>
        </authorList>
    </citation>
    <scope>NUCLEOTIDE SEQUENCE</scope>
    <source>
        <strain evidence="3">GBR_01_08_01A</strain>
        <tissue evidence="3">Thorax + abdomen</tissue>
    </source>
</reference>
<protein>
    <recommendedName>
        <fullName evidence="2">CRAL-TRIO domain-containing protein</fullName>
    </recommendedName>
</protein>
<dbReference type="Gene3D" id="3.40.525.10">
    <property type="entry name" value="CRAL-TRIO lipid binding domain"/>
    <property type="match status" value="2"/>
</dbReference>
<dbReference type="SMART" id="SM00516">
    <property type="entry name" value="SEC14"/>
    <property type="match status" value="2"/>
</dbReference>
<dbReference type="Gene3D" id="1.20.5.1200">
    <property type="entry name" value="Alpha-tocopherol transfer"/>
    <property type="match status" value="2"/>
</dbReference>
<organism evidence="3 4">
    <name type="scientific">Odynerus spinipes</name>
    <dbReference type="NCBI Taxonomy" id="1348599"/>
    <lineage>
        <taxon>Eukaryota</taxon>
        <taxon>Metazoa</taxon>
        <taxon>Ecdysozoa</taxon>
        <taxon>Arthropoda</taxon>
        <taxon>Hexapoda</taxon>
        <taxon>Insecta</taxon>
        <taxon>Pterygota</taxon>
        <taxon>Neoptera</taxon>
        <taxon>Endopterygota</taxon>
        <taxon>Hymenoptera</taxon>
        <taxon>Apocrita</taxon>
        <taxon>Aculeata</taxon>
        <taxon>Vespoidea</taxon>
        <taxon>Vespidae</taxon>
        <taxon>Eumeninae</taxon>
        <taxon>Odynerus</taxon>
    </lineage>
</organism>
<dbReference type="InterPro" id="IPR036865">
    <property type="entry name" value="CRAL-TRIO_dom_sf"/>
</dbReference>
<name>A0AAD9RHT1_9HYME</name>
<feature type="domain" description="CRAL-TRIO" evidence="2">
    <location>
        <begin position="95"/>
        <end position="258"/>
    </location>
</feature>
<dbReference type="Proteomes" id="UP001258017">
    <property type="component" value="Unassembled WGS sequence"/>
</dbReference>